<protein>
    <submittedName>
        <fullName evidence="1">DUF1365 domain-containing protein</fullName>
    </submittedName>
</protein>
<dbReference type="AlphaFoldDB" id="A0A679HSE9"/>
<gene>
    <name evidence="1" type="ORF">ICHIAU1_15340</name>
</gene>
<name>A0A679HSE9_9RHOO</name>
<dbReference type="PANTHER" id="PTHR33973:SF4">
    <property type="entry name" value="OS07G0153300 PROTEIN"/>
    <property type="match status" value="1"/>
</dbReference>
<dbReference type="Pfam" id="PF07103">
    <property type="entry name" value="DUF1365"/>
    <property type="match status" value="1"/>
</dbReference>
<accession>A0A679HSE9</accession>
<dbReference type="EMBL" id="AP022345">
    <property type="protein sequence ID" value="BBU69251.1"/>
    <property type="molecule type" value="Genomic_DNA"/>
</dbReference>
<dbReference type="RefSeq" id="WP_202930669.1">
    <property type="nucleotide sequence ID" value="NZ_AP019011.1"/>
</dbReference>
<sequence>MSLTQPVSTWLEPTVCIGDVMHARTQPVRNQFRYPLFYLRLPLSKLSTLNIPGLAINKKGLCQILNRDHGPQDGTPLLPWVRSILETRDLASLADDGEIVLQTMPRILGYTFNPVSFFFCYDASGLLRAVICEVSNTFGERHNYLVSHEDADPILPHQWLTARKVFHVSPFFPLTGHYRFRFGGTPSNPIAIIDYRSEEADCAANAEGVRGLRTWVRGSANALTGRSMTSALLHFPLMTFTVIARIHWQALRLWIKKVPFYTKPNATLKETSS</sequence>
<organism evidence="1 2">
    <name type="scientific">Fluviibacter phosphoraccumulans</name>
    <dbReference type="NCBI Taxonomy" id="1751046"/>
    <lineage>
        <taxon>Bacteria</taxon>
        <taxon>Pseudomonadati</taxon>
        <taxon>Pseudomonadota</taxon>
        <taxon>Betaproteobacteria</taxon>
        <taxon>Rhodocyclales</taxon>
        <taxon>Fluviibacteraceae</taxon>
        <taxon>Fluviibacter</taxon>
    </lineage>
</organism>
<dbReference type="Proteomes" id="UP000463961">
    <property type="component" value="Chromosome"/>
</dbReference>
<dbReference type="PANTHER" id="PTHR33973">
    <property type="entry name" value="OS07G0153300 PROTEIN"/>
    <property type="match status" value="1"/>
</dbReference>
<evidence type="ECO:0000313" key="2">
    <source>
        <dbReference type="Proteomes" id="UP000463961"/>
    </source>
</evidence>
<keyword evidence="2" id="KW-1185">Reference proteome</keyword>
<reference evidence="2" key="1">
    <citation type="submission" date="2020-01" db="EMBL/GenBank/DDBJ databases">
        <title>Phosphoaccumulans saitamaens gen. nov., sp. nov., a polyphosphate accumulating bacterium isolated from surface river water.</title>
        <authorList>
            <person name="Watanabe K."/>
            <person name="Suda W."/>
        </authorList>
    </citation>
    <scope>NUCLEOTIDE SEQUENCE [LARGE SCALE GENOMIC DNA]</scope>
    <source>
        <strain evidence="2">ICHIAU1</strain>
    </source>
</reference>
<proteinExistence type="predicted"/>
<dbReference type="InterPro" id="IPR010775">
    <property type="entry name" value="DUF1365"/>
</dbReference>
<evidence type="ECO:0000313" key="1">
    <source>
        <dbReference type="EMBL" id="BBU69251.1"/>
    </source>
</evidence>